<organism evidence="1 2">
    <name type="scientific">Pyropia yezoensis</name>
    <name type="common">Susabi-nori</name>
    <name type="synonym">Porphyra yezoensis</name>
    <dbReference type="NCBI Taxonomy" id="2788"/>
    <lineage>
        <taxon>Eukaryota</taxon>
        <taxon>Rhodophyta</taxon>
        <taxon>Bangiophyceae</taxon>
        <taxon>Bangiales</taxon>
        <taxon>Bangiaceae</taxon>
        <taxon>Pyropia</taxon>
    </lineage>
</organism>
<protein>
    <submittedName>
        <fullName evidence="1">Uncharacterized protein</fullName>
    </submittedName>
</protein>
<evidence type="ECO:0000313" key="1">
    <source>
        <dbReference type="EMBL" id="KAK1868123.1"/>
    </source>
</evidence>
<reference evidence="1" key="1">
    <citation type="submission" date="2019-11" db="EMBL/GenBank/DDBJ databases">
        <title>Nori genome reveals adaptations in red seaweeds to the harsh intertidal environment.</title>
        <authorList>
            <person name="Wang D."/>
            <person name="Mao Y."/>
        </authorList>
    </citation>
    <scope>NUCLEOTIDE SEQUENCE</scope>
    <source>
        <tissue evidence="1">Gametophyte</tissue>
    </source>
</reference>
<dbReference type="Proteomes" id="UP000798662">
    <property type="component" value="Chromosome 3"/>
</dbReference>
<comment type="caution">
    <text evidence="1">The sequence shown here is derived from an EMBL/GenBank/DDBJ whole genome shotgun (WGS) entry which is preliminary data.</text>
</comment>
<accession>A0ACC3CE49</accession>
<gene>
    <name evidence="1" type="ORF">I4F81_010618</name>
</gene>
<evidence type="ECO:0000313" key="2">
    <source>
        <dbReference type="Proteomes" id="UP000798662"/>
    </source>
</evidence>
<keyword evidence="2" id="KW-1185">Reference proteome</keyword>
<dbReference type="EMBL" id="CM020620">
    <property type="protein sequence ID" value="KAK1868123.1"/>
    <property type="molecule type" value="Genomic_DNA"/>
</dbReference>
<proteinExistence type="predicted"/>
<name>A0ACC3CE49_PYRYE</name>
<sequence>MSPPAVTDARPPSDPAVAVRQPGGDDVRRMGTDACIVQRSGPASSKGHPCDVSTVKGAGAPNSNSITSWIIWPAGRGPPPPRRWLPLAGSPPPPFPRRHTFRRRRHRRRRAVLRSGPQHWVVLECLPTGQGAQGGVVGHEGVYPPPVSAAVLAEGPADGLGYEKLPLSDTGGQRVLQQGHVGVGAALELRQHRRAAHPHHLRGQPVAHAQGGGGIAAVAPGRCRRGGGGGSQPLVASEHVPYDGGGQEVHHVPVRHR</sequence>